<dbReference type="CDD" id="cd00833">
    <property type="entry name" value="PKS"/>
    <property type="match status" value="1"/>
</dbReference>
<gene>
    <name evidence="14" type="ORF">TARUN_493</name>
</gene>
<dbReference type="InterPro" id="IPR050091">
    <property type="entry name" value="PKS_NRPS_Biosynth_Enz"/>
</dbReference>
<dbReference type="InterPro" id="IPR001227">
    <property type="entry name" value="Ac_transferase_dom_sf"/>
</dbReference>
<dbReference type="InterPro" id="IPR049900">
    <property type="entry name" value="PKS_mFAS_DH"/>
</dbReference>
<evidence type="ECO:0000256" key="8">
    <source>
        <dbReference type="ARBA" id="ARBA00023315"/>
    </source>
</evidence>
<evidence type="ECO:0000256" key="9">
    <source>
        <dbReference type="PROSITE-ProRule" id="PRU01363"/>
    </source>
</evidence>
<dbReference type="SMART" id="SM00827">
    <property type="entry name" value="PKS_AT"/>
    <property type="match status" value="1"/>
</dbReference>
<dbReference type="InterPro" id="IPR014043">
    <property type="entry name" value="Acyl_transferase_dom"/>
</dbReference>
<keyword evidence="3" id="KW-0597">Phosphoprotein</keyword>
<dbReference type="PROSITE" id="PS52019">
    <property type="entry name" value="PKS_MFAS_DH"/>
    <property type="match status" value="1"/>
</dbReference>
<evidence type="ECO:0000259" key="11">
    <source>
        <dbReference type="PROSITE" id="PS50075"/>
    </source>
</evidence>
<evidence type="ECO:0000256" key="6">
    <source>
        <dbReference type="ARBA" id="ARBA00023002"/>
    </source>
</evidence>
<accession>A0A395P031</accession>
<evidence type="ECO:0000256" key="7">
    <source>
        <dbReference type="ARBA" id="ARBA00023268"/>
    </source>
</evidence>
<dbReference type="InterPro" id="IPR018201">
    <property type="entry name" value="Ketoacyl_synth_AS"/>
</dbReference>
<dbReference type="InterPro" id="IPR011032">
    <property type="entry name" value="GroES-like_sf"/>
</dbReference>
<evidence type="ECO:0000256" key="1">
    <source>
        <dbReference type="ARBA" id="ARBA00005179"/>
    </source>
</evidence>
<dbReference type="InterPro" id="IPR009081">
    <property type="entry name" value="PP-bd_ACP"/>
</dbReference>
<evidence type="ECO:0000313" key="15">
    <source>
        <dbReference type="Proteomes" id="UP000266272"/>
    </source>
</evidence>
<dbReference type="Pfam" id="PF00550">
    <property type="entry name" value="PP-binding"/>
    <property type="match status" value="1"/>
</dbReference>
<dbReference type="Pfam" id="PF23114">
    <property type="entry name" value="NAD-bd_HRPKS_sdrA"/>
    <property type="match status" value="1"/>
</dbReference>
<dbReference type="PANTHER" id="PTHR43775:SF29">
    <property type="entry name" value="ASPERFURANONE POLYKETIDE SYNTHASE AFOG-RELATED"/>
    <property type="match status" value="1"/>
</dbReference>
<dbReference type="InterPro" id="IPR014030">
    <property type="entry name" value="Ketoacyl_synth_N"/>
</dbReference>
<dbReference type="InterPro" id="IPR056501">
    <property type="entry name" value="NAD-bd_HRPKS_sdrA"/>
</dbReference>
<dbReference type="EMBL" id="PXOA01000030">
    <property type="protein sequence ID" value="RFU81708.1"/>
    <property type="molecule type" value="Genomic_DNA"/>
</dbReference>
<dbReference type="SMART" id="SM00829">
    <property type="entry name" value="PKS_ER"/>
    <property type="match status" value="1"/>
</dbReference>
<dbReference type="Pfam" id="PF08240">
    <property type="entry name" value="ADH_N"/>
    <property type="match status" value="1"/>
</dbReference>
<dbReference type="Gene3D" id="3.40.47.10">
    <property type="match status" value="1"/>
</dbReference>
<dbReference type="PROSITE" id="PS00606">
    <property type="entry name" value="KS3_1"/>
    <property type="match status" value="1"/>
</dbReference>
<sequence length="2542" mass="279424">MEPLAIIGMACQFPQEGDNNDNFWKLLMSGRSAMTPFPPDRFNMDGHYHPDVEHGGTFHVKGGHFMKADPKSFDNQFFSIPKSEVMSLDPQQRLLMENVYHALENAGIPLDKAIGSNTSVFSSGFNHDYLQLLNSDPEIKLKYKPMGTSNSILSGRISWFFDFKGPSLTVDTACSSSMVAFHLAAQSLRDNESEMSVICGVNVFTYPTDWFGMGHHGFLAEDGRSYSFDHRASGYSRGEGVATVLIKRLSTALRDGDTIRAVVRATGLNQDGRTAGISLPSAAAQEQMIREVYKRGGLDLGETAYIEAHATGTAAGDPIEARGIANSFSTANRESPLIVGAVKSAIGHTEGASGLAGIIKSVMVLESGMIPPNSNFEKVNPKIPIDKWRLKLPLEPTPWPSPGIRQVSINSFGFSGTNGHTVLQDAYHYLQQNKLAGLHKTAPHPGVARPNGNHVGGNTTNGNSLTDGKSANGNGVAGGVINGNDHQTNDSKVGNVPFIFAFSSFDEQGVHRNANSLTNYLSGQLSEPLNTPDNYLQDLAYTLAAKRTAFQWRSYCLASNLDDLVKKLAGDSSILKPLRTRSAPNIGFVFTGQGAQWYAMGRELLAFPTFKESLQAASQCMQGLGSSWSLYEELLKDQAASQIDKPQLAHPSCTAIQVALVDLLSSWNLRATRVVGHSSGEIAAAYCAGKINRLTAWKIAYYRGYVSSQVLSSGAMLAVGLTATDLNEYLQNVDVQLPGELRVACYNSPKNHTISGDTAKIDELKKILDQKEIFARKLKVKTAYHSSHMKSVANEYLRLLGDMEKPTDVQPLTDMYSSVTGARIEGDLTAQYWVDNLVSPVRFADALLKMSVESSKNSLRLNTSNTVIQEIVEIGPHSALRSAIKETLASHFNDNQTIGYHAVLDRNNPGVETLLESIGNLFSRGSVVDLGLVNRASVPYSSKKSPTMLVNLPPYVFNHSQTTCVGYIIMAIEASKQISSPDLKLLGFHLKDVSIKSALIIPDNKDGVEVKFAMVGMDESSLEKSKSWKKWTVTSYNSVADNWVEHCTGYIQTQYEILPGPIDDGLEEASEALASKKMLQDSIERCTTPTSINYDNLDTIGLHFGPLFQNLSDVMVNKGKGEVASFITVPDVAKIMPKNFAHPHMIHPSTMDSMMHLFIAGVLDITKKKTLESPMVPTFIKEVRISAKIENTAGHRFRGLGVSKLSGFQKFHSDITIWDDKTNEERIAVRGWSGKSLGSEISLVEAKKLCHVVEWMPDLNLVKQPTLKATLASDQENEDYRQTIRQLQLASILFVTLALEDLKDYPVSNYEGHFKNYYEWCVKTREDLYQNLLPHLDFDEWKRYMENELLREELFDRIVEHNVDGKLLVRMGKNLAAVLRKEVDPLQLMFGQDNILDELYRNMVESGNLPTLLRAYLEIVHHNHVNLNIMEIGAGTGSLSAPVLETLGPSAADEKRLLNGSAIAKYTYTDVSSAFFEKAKDKFKRWRNVLEFRTFNIENEASEQGFEQSTYDFIFAGNVIHATADLQKVLSNLRSLLKPGGKLVMHEDLLWLPLAFGQLKGWWFSVEPNRKWCPSISEPEWDAVLREAGFTGLTTILQDREVADICGQSIMVAENNEIIGLQDANRRIHIISSEATQKLASTLQARIATDFGYENCSIVKLSDLSNTELIYDTCLSLIDLESPILAQLSEEQYNDLNHIIATSDGVLWLSGDFQRDPAQHMITGLMRTVRWERDLDAPNLITLAVAEPRPGDDQFVESILSVFKHQFVDNIDAENKNAEYFLRDNELLTSRLIDAQNINGFIHSNFAEADPKQAPLGEAGRPVMLDTSSPGSLSALHFATDPVWSRPLAENEVEVGIRAVGLNFRDVLIAMGEHVAACLGNEAAGYVSRIGSKVTNVRVGDRVVYMNGLIDGGCLKTFGRQSADAVVKLPDSVSFEDAASLPCVYSTAIHGLYDIAHLSEGETVLIHAAAGGVGQAAIQLADLVGAEIFATVSTPEKRDLLINEYGVKKDHIFSSRDLSFVKGIMRMTNNRGIDVVLNSLSGDALRASWDVLAPFGRFIEIGKKDAQSNGRIDLSPLLRQTVMASVDLTTIMNYKPKKLGQLITETVRLFAEGKVRLAKPTRVMDYTQIEEAFRSLQSGKSMGKTVFKPNPTDLVPILPEKPSPLQFDENASYVLAGGLGGLGRSIARWMVSRGAKRLIFISRSGAASESAQELVQELEVIGCHVHVFACDVSDESALSGIIGECKAKLPEIKGCVQGSMVLKDSMFENMTYENFQAALRPKFQGSWNLHKLLPTSMDFFLLLSSATGILGNRSQANYAAGNTYQDALAIHRHSLGLPATSIDLGSILSVGYVAENKARLKTIPTIASVLESIREDEIHMIIEYHIDNRYPVSSQTVSGLTNAALYKQRRMPVPSYFNLPLFRHLQSETSAASDSVEDDPLLLVPIQLSAATTIEEAVVIVSNGIRLKLSKLLSMAADDIDPGKSISSNGVDSLVATEFRTWLAKTLKADLPMLDIMGTSSILTFSEKVVSLSKLVQIAASS</sequence>
<evidence type="ECO:0000256" key="4">
    <source>
        <dbReference type="ARBA" id="ARBA00022679"/>
    </source>
</evidence>
<dbReference type="InterPro" id="IPR020841">
    <property type="entry name" value="PKS_Beta-ketoAc_synthase_dom"/>
</dbReference>
<dbReference type="STRING" id="490622.A0A395P031"/>
<dbReference type="Gene3D" id="3.90.180.10">
    <property type="entry name" value="Medium-chain alcohol dehydrogenases, catalytic domain"/>
    <property type="match status" value="1"/>
</dbReference>
<evidence type="ECO:0000259" key="13">
    <source>
        <dbReference type="PROSITE" id="PS52019"/>
    </source>
</evidence>
<comment type="caution">
    <text evidence="14">The sequence shown here is derived from an EMBL/GenBank/DDBJ whole genome shotgun (WGS) entry which is preliminary data.</text>
</comment>
<evidence type="ECO:0000256" key="10">
    <source>
        <dbReference type="SAM" id="MobiDB-lite"/>
    </source>
</evidence>
<dbReference type="SUPFAM" id="SSF53335">
    <property type="entry name" value="S-adenosyl-L-methionine-dependent methyltransferases"/>
    <property type="match status" value="1"/>
</dbReference>
<dbReference type="Gene3D" id="3.30.70.3290">
    <property type="match status" value="1"/>
</dbReference>
<dbReference type="InterPro" id="IPR029063">
    <property type="entry name" value="SAM-dependent_MTases_sf"/>
</dbReference>
<dbReference type="GO" id="GO:0004315">
    <property type="term" value="F:3-oxoacyl-[acyl-carrier-protein] synthase activity"/>
    <property type="evidence" value="ECO:0007669"/>
    <property type="project" value="InterPro"/>
</dbReference>
<dbReference type="SUPFAM" id="SSF55048">
    <property type="entry name" value="Probable ACP-binding domain of malonyl-CoA ACP transacylase"/>
    <property type="match status" value="1"/>
</dbReference>
<dbReference type="SUPFAM" id="SSF51735">
    <property type="entry name" value="NAD(P)-binding Rossmann-fold domains"/>
    <property type="match status" value="2"/>
</dbReference>
<dbReference type="InterPro" id="IPR016036">
    <property type="entry name" value="Malonyl_transacylase_ACP-bd"/>
</dbReference>
<dbReference type="GO" id="GO:0031177">
    <property type="term" value="F:phosphopantetheine binding"/>
    <property type="evidence" value="ECO:0007669"/>
    <property type="project" value="InterPro"/>
</dbReference>
<keyword evidence="2" id="KW-0596">Phosphopantetheine</keyword>
<dbReference type="Pfam" id="PF16197">
    <property type="entry name" value="KAsynt_C_assoc"/>
    <property type="match status" value="1"/>
</dbReference>
<feature type="domain" description="Carrier" evidence="11">
    <location>
        <begin position="2459"/>
        <end position="2533"/>
    </location>
</feature>
<dbReference type="FunFam" id="3.40.50.720:FF:000209">
    <property type="entry name" value="Polyketide synthase Pks12"/>
    <property type="match status" value="1"/>
</dbReference>
<feature type="domain" description="PKS/mFAS DH" evidence="13">
    <location>
        <begin position="915"/>
        <end position="1243"/>
    </location>
</feature>
<dbReference type="CDD" id="cd05195">
    <property type="entry name" value="enoyl_red"/>
    <property type="match status" value="1"/>
</dbReference>
<evidence type="ECO:0000259" key="12">
    <source>
        <dbReference type="PROSITE" id="PS52004"/>
    </source>
</evidence>
<dbReference type="SUPFAM" id="SSF47336">
    <property type="entry name" value="ACP-like"/>
    <property type="match status" value="1"/>
</dbReference>
<dbReference type="PANTHER" id="PTHR43775">
    <property type="entry name" value="FATTY ACID SYNTHASE"/>
    <property type="match status" value="1"/>
</dbReference>
<proteinExistence type="predicted"/>
<dbReference type="Pfam" id="PF00109">
    <property type="entry name" value="ketoacyl-synt"/>
    <property type="match status" value="1"/>
</dbReference>
<dbReference type="InterPro" id="IPR032821">
    <property type="entry name" value="PKS_assoc"/>
</dbReference>
<dbReference type="InterPro" id="IPR013217">
    <property type="entry name" value="Methyltransf_12"/>
</dbReference>
<comment type="pathway">
    <text evidence="1">Secondary metabolite biosynthesis.</text>
</comment>
<dbReference type="Proteomes" id="UP000266272">
    <property type="component" value="Unassembled WGS sequence"/>
</dbReference>
<keyword evidence="7" id="KW-0511">Multifunctional enzyme</keyword>
<dbReference type="SMART" id="SM00823">
    <property type="entry name" value="PKS_PP"/>
    <property type="match status" value="1"/>
</dbReference>
<dbReference type="PROSITE" id="PS52004">
    <property type="entry name" value="KS3_2"/>
    <property type="match status" value="1"/>
</dbReference>
<keyword evidence="4" id="KW-0808">Transferase</keyword>
<protein>
    <submittedName>
        <fullName evidence="14">Lovastatin nonaketide synthase</fullName>
    </submittedName>
</protein>
<dbReference type="InterPro" id="IPR057326">
    <property type="entry name" value="KR_dom"/>
</dbReference>
<evidence type="ECO:0000256" key="3">
    <source>
        <dbReference type="ARBA" id="ARBA00022553"/>
    </source>
</evidence>
<dbReference type="InterPro" id="IPR049551">
    <property type="entry name" value="PKS_DH_C"/>
</dbReference>
<keyword evidence="8" id="KW-0012">Acyltransferase</keyword>
<dbReference type="SMART" id="SM00825">
    <property type="entry name" value="PKS_KS"/>
    <property type="match status" value="1"/>
</dbReference>
<dbReference type="SUPFAM" id="SSF53901">
    <property type="entry name" value="Thiolase-like"/>
    <property type="match status" value="1"/>
</dbReference>
<dbReference type="Pfam" id="PF13602">
    <property type="entry name" value="ADH_zinc_N_2"/>
    <property type="match status" value="1"/>
</dbReference>
<evidence type="ECO:0000256" key="5">
    <source>
        <dbReference type="ARBA" id="ARBA00022857"/>
    </source>
</evidence>
<dbReference type="Pfam" id="PF08659">
    <property type="entry name" value="KR"/>
    <property type="match status" value="1"/>
</dbReference>
<dbReference type="Gene3D" id="3.10.129.110">
    <property type="entry name" value="Polyketide synthase dehydratase"/>
    <property type="match status" value="1"/>
</dbReference>
<dbReference type="SUPFAM" id="SSF50129">
    <property type="entry name" value="GroES-like"/>
    <property type="match status" value="1"/>
</dbReference>
<dbReference type="InterPro" id="IPR016039">
    <property type="entry name" value="Thiolase-like"/>
</dbReference>
<dbReference type="PROSITE" id="PS50075">
    <property type="entry name" value="CARRIER"/>
    <property type="match status" value="1"/>
</dbReference>
<feature type="domain" description="Ketosynthase family 3 (KS3)" evidence="12">
    <location>
        <begin position="1"/>
        <end position="425"/>
    </location>
</feature>
<feature type="region of interest" description="N-terminal hotdog fold" evidence="9">
    <location>
        <begin position="915"/>
        <end position="1058"/>
    </location>
</feature>
<dbReference type="InterPro" id="IPR013154">
    <property type="entry name" value="ADH-like_N"/>
</dbReference>
<dbReference type="GO" id="GO:0006633">
    <property type="term" value="P:fatty acid biosynthetic process"/>
    <property type="evidence" value="ECO:0007669"/>
    <property type="project" value="InterPro"/>
</dbReference>
<evidence type="ECO:0000313" key="14">
    <source>
        <dbReference type="EMBL" id="RFU81708.1"/>
    </source>
</evidence>
<dbReference type="InterPro" id="IPR020843">
    <property type="entry name" value="ER"/>
</dbReference>
<dbReference type="GO" id="GO:0044550">
    <property type="term" value="P:secondary metabolite biosynthetic process"/>
    <property type="evidence" value="ECO:0007669"/>
    <property type="project" value="TreeGrafter"/>
</dbReference>
<dbReference type="InterPro" id="IPR036291">
    <property type="entry name" value="NAD(P)-bd_dom_sf"/>
</dbReference>
<name>A0A395P031_TRIAR</name>
<keyword evidence="6" id="KW-0560">Oxidoreductase</keyword>
<dbReference type="InterPro" id="IPR014031">
    <property type="entry name" value="Ketoacyl_synth_C"/>
</dbReference>
<dbReference type="GO" id="GO:0004312">
    <property type="term" value="F:fatty acid synthase activity"/>
    <property type="evidence" value="ECO:0007669"/>
    <property type="project" value="TreeGrafter"/>
</dbReference>
<reference evidence="14 15" key="1">
    <citation type="journal article" date="2018" name="PLoS Pathog.">
        <title>Evolution of structural diversity of trichothecenes, a family of toxins produced by plant pathogenic and entomopathogenic fungi.</title>
        <authorList>
            <person name="Proctor R.H."/>
            <person name="McCormick S.P."/>
            <person name="Kim H.S."/>
            <person name="Cardoza R.E."/>
            <person name="Stanley A.M."/>
            <person name="Lindo L."/>
            <person name="Kelly A."/>
            <person name="Brown D.W."/>
            <person name="Lee T."/>
            <person name="Vaughan M.M."/>
            <person name="Alexander N.J."/>
            <person name="Busman M."/>
            <person name="Gutierrez S."/>
        </authorList>
    </citation>
    <scope>NUCLEOTIDE SEQUENCE [LARGE SCALE GENOMIC DNA]</scope>
    <source>
        <strain evidence="14 15">IBT 40837</strain>
    </source>
</reference>
<feature type="region of interest" description="C-terminal hotdog fold" evidence="9">
    <location>
        <begin position="1084"/>
        <end position="1243"/>
    </location>
</feature>
<dbReference type="Pfam" id="PF08242">
    <property type="entry name" value="Methyltransf_12"/>
    <property type="match status" value="1"/>
</dbReference>
<comment type="caution">
    <text evidence="9">Lacks conserved residue(s) required for the propagation of feature annotation.</text>
</comment>
<dbReference type="Gene3D" id="3.40.366.10">
    <property type="entry name" value="Malonyl-Coenzyme A Acyl Carrier Protein, domain 2"/>
    <property type="match status" value="1"/>
</dbReference>
<dbReference type="Pfam" id="PF02801">
    <property type="entry name" value="Ketoacyl-synt_C"/>
    <property type="match status" value="1"/>
</dbReference>
<dbReference type="Pfam" id="PF00698">
    <property type="entry name" value="Acyl_transf_1"/>
    <property type="match status" value="1"/>
</dbReference>
<dbReference type="InterPro" id="IPR036736">
    <property type="entry name" value="ACP-like_sf"/>
</dbReference>
<dbReference type="SMART" id="SM00822">
    <property type="entry name" value="PKS_KR"/>
    <property type="match status" value="1"/>
</dbReference>
<dbReference type="Gene3D" id="3.40.50.150">
    <property type="entry name" value="Vaccinia Virus protein VP39"/>
    <property type="match status" value="1"/>
</dbReference>
<dbReference type="SUPFAM" id="SSF52151">
    <property type="entry name" value="FabD/lysophospholipase-like"/>
    <property type="match status" value="1"/>
</dbReference>
<dbReference type="InterPro" id="IPR013968">
    <property type="entry name" value="PKS_KR"/>
</dbReference>
<dbReference type="InterPro" id="IPR016035">
    <property type="entry name" value="Acyl_Trfase/lysoPLipase"/>
</dbReference>
<dbReference type="GO" id="GO:0016491">
    <property type="term" value="F:oxidoreductase activity"/>
    <property type="evidence" value="ECO:0007669"/>
    <property type="project" value="UniProtKB-KW"/>
</dbReference>
<dbReference type="Pfam" id="PF14765">
    <property type="entry name" value="PS-DH"/>
    <property type="match status" value="1"/>
</dbReference>
<feature type="region of interest" description="Disordered" evidence="10">
    <location>
        <begin position="448"/>
        <end position="474"/>
    </location>
</feature>
<organism evidence="14 15">
    <name type="scientific">Trichoderma arundinaceum</name>
    <dbReference type="NCBI Taxonomy" id="490622"/>
    <lineage>
        <taxon>Eukaryota</taxon>
        <taxon>Fungi</taxon>
        <taxon>Dikarya</taxon>
        <taxon>Ascomycota</taxon>
        <taxon>Pezizomycotina</taxon>
        <taxon>Sordariomycetes</taxon>
        <taxon>Hypocreomycetidae</taxon>
        <taxon>Hypocreales</taxon>
        <taxon>Hypocreaceae</taxon>
        <taxon>Trichoderma</taxon>
    </lineage>
</organism>
<dbReference type="InterPro" id="IPR042104">
    <property type="entry name" value="PKS_dehydratase_sf"/>
</dbReference>
<evidence type="ECO:0000256" key="2">
    <source>
        <dbReference type="ARBA" id="ARBA00022450"/>
    </source>
</evidence>
<dbReference type="Gene3D" id="1.10.1200.10">
    <property type="entry name" value="ACP-like"/>
    <property type="match status" value="1"/>
</dbReference>
<dbReference type="OrthoDB" id="329835at2759"/>
<dbReference type="Gene3D" id="3.40.50.720">
    <property type="entry name" value="NAD(P)-binding Rossmann-like Domain"/>
    <property type="match status" value="2"/>
</dbReference>
<dbReference type="CDD" id="cd02440">
    <property type="entry name" value="AdoMet_MTases"/>
    <property type="match status" value="1"/>
</dbReference>
<feature type="compositionally biased region" description="Low complexity" evidence="10">
    <location>
        <begin position="451"/>
        <end position="463"/>
    </location>
</feature>
<keyword evidence="15" id="KW-1185">Reference proteome</keyword>
<dbReference type="GO" id="GO:1901336">
    <property type="term" value="P:lactone biosynthetic process"/>
    <property type="evidence" value="ECO:0007669"/>
    <property type="project" value="UniProtKB-ARBA"/>
</dbReference>
<dbReference type="InterPro" id="IPR020806">
    <property type="entry name" value="PKS_PP-bd"/>
</dbReference>
<keyword evidence="5" id="KW-0521">NADP</keyword>